<proteinExistence type="predicted"/>
<dbReference type="AlphaFoldDB" id="A0A6G0TJK4"/>
<dbReference type="EMBL" id="VYZN01000034">
    <property type="protein sequence ID" value="KAE9533447.1"/>
    <property type="molecule type" value="Genomic_DNA"/>
</dbReference>
<accession>A0A6G0TJK4</accession>
<organism evidence="1 2">
    <name type="scientific">Aphis glycines</name>
    <name type="common">Soybean aphid</name>
    <dbReference type="NCBI Taxonomy" id="307491"/>
    <lineage>
        <taxon>Eukaryota</taxon>
        <taxon>Metazoa</taxon>
        <taxon>Ecdysozoa</taxon>
        <taxon>Arthropoda</taxon>
        <taxon>Hexapoda</taxon>
        <taxon>Insecta</taxon>
        <taxon>Pterygota</taxon>
        <taxon>Neoptera</taxon>
        <taxon>Paraneoptera</taxon>
        <taxon>Hemiptera</taxon>
        <taxon>Sternorrhyncha</taxon>
        <taxon>Aphidomorpha</taxon>
        <taxon>Aphidoidea</taxon>
        <taxon>Aphididae</taxon>
        <taxon>Aphidini</taxon>
        <taxon>Aphis</taxon>
        <taxon>Aphis</taxon>
    </lineage>
</organism>
<evidence type="ECO:0000313" key="1">
    <source>
        <dbReference type="EMBL" id="KAE9533447.1"/>
    </source>
</evidence>
<comment type="caution">
    <text evidence="1">The sequence shown here is derived from an EMBL/GenBank/DDBJ whole genome shotgun (WGS) entry which is preliminary data.</text>
</comment>
<protein>
    <submittedName>
        <fullName evidence="1">Uncharacterized protein</fullName>
    </submittedName>
</protein>
<reference evidence="1 2" key="1">
    <citation type="submission" date="2019-08" db="EMBL/GenBank/DDBJ databases">
        <title>The genome of the soybean aphid Biotype 1, its phylome, world population structure and adaptation to the North American continent.</title>
        <authorList>
            <person name="Giordano R."/>
            <person name="Donthu R.K."/>
            <person name="Hernandez A.G."/>
            <person name="Wright C.L."/>
            <person name="Zimin A.V."/>
        </authorList>
    </citation>
    <scope>NUCLEOTIDE SEQUENCE [LARGE SCALE GENOMIC DNA]</scope>
    <source>
        <tissue evidence="1">Whole aphids</tissue>
    </source>
</reference>
<name>A0A6G0TJK4_APHGL</name>
<sequence length="200" mass="22066">MTIIGSQNRNRPKLQTNLVDTRNSTQKTTPCSFNLNMSKITAPHLCAKVSALITKAPKSFKWLAIDVLPLAIPPVNPIIYGHGGNTSYSNVGSISFKNPSTLLILVLQGSISSFNFLAVKLNRSALNYLFIKILTYNLTWKCQLRPHLSKVPPKTTLSYSSFSISSYWVVSFVSIELQASFGCINTVLQLGDLLLNDDIT</sequence>
<gene>
    <name evidence="1" type="ORF">AGLY_009085</name>
</gene>
<keyword evidence="2" id="KW-1185">Reference proteome</keyword>
<dbReference type="Proteomes" id="UP000475862">
    <property type="component" value="Unassembled WGS sequence"/>
</dbReference>
<evidence type="ECO:0000313" key="2">
    <source>
        <dbReference type="Proteomes" id="UP000475862"/>
    </source>
</evidence>